<dbReference type="InterPro" id="IPR045132">
    <property type="entry name" value="UBE4"/>
</dbReference>
<evidence type="ECO:0000256" key="5">
    <source>
        <dbReference type="ARBA" id="ARBA00012483"/>
    </source>
</evidence>
<dbReference type="GO" id="GO:0005737">
    <property type="term" value="C:cytoplasm"/>
    <property type="evidence" value="ECO:0007669"/>
    <property type="project" value="UniProtKB-SubCell"/>
</dbReference>
<dbReference type="InParanoid" id="E4X8S2"/>
<proteinExistence type="inferred from homology"/>
<evidence type="ECO:0000256" key="9">
    <source>
        <dbReference type="ARBA" id="ARBA00022990"/>
    </source>
</evidence>
<dbReference type="GO" id="GO:0000209">
    <property type="term" value="P:protein polyubiquitination"/>
    <property type="evidence" value="ECO:0007669"/>
    <property type="project" value="TreeGrafter"/>
</dbReference>
<dbReference type="PROSITE" id="PS51698">
    <property type="entry name" value="U_BOX"/>
    <property type="match status" value="1"/>
</dbReference>
<sequence length="950" mass="108461">MTENPFALFKRPKANPKIFHNDVVSMFKIAIDMDEEILPAVLLPNMVGVETEFNASNLEEAILQRADLEGPADYLLGGTGSPRSGDTWMLKMVSVIYSTSSPIKFAAERAFGAALAKRMSYRRMLAVTLYNAATTVTPVDSGLSNEAACWAINAAATYGSALGLRFVCSSFSTSISQTNLADTSMVLFKASEIFSSVYSMRCLVQFSLAQTKLCPFRHIFSKNPFPEAFQVNPDLYPFFKDFDKSYKSRNGLDEEIGIIRHTMSLYTQNLHRMMKVAFKDDVSRSALLRILFNILHDNKDEGNTASAIRDPMGKLSIKFAQSLSIMSLLLQAVKGFSKKALDELSISPAWCFADKMRFDLFSNQTTLQPVESRQRRVGIPNIEERIFDDKSASYRTIFWLLHWSMRQSLHPVISQFNFQMQHMMRQLQNRLTTAEENGNAREAQMAKLQLHYLNNKVYTLNAILMESDFKFACLSFFRLSMKFLINVAEESPDRLMEMPEFLLENINDVMGQLSRFENDFLADAVDEDFLHTAYKYIVLYMKGSTYAFNPHLRKDLGPLLTICTPFDRRREGDGNRAGSVLTMIGQLRHSAIRNFKDKYGLAKAVIGVFCDCELVTDDEGFDSKFSYRMPFYTVLDGLWKIEEYKKEIVKLSVEALEEMAQQPLFLRFISLLIDDTNSMMGKSMETFQEIRTTELKTELTDEDKEKLDKLYRQAYSYVGLSQETLNLFGLLSQGCQPLFADPTLVTRIAEMANFFTNMLVGKNRKMLKVKDPKKINFRPIDMVKSLALLYVNMADFENWNKAVCADERAFSMGMIEEGGKILLNSRIPSAEVVGAKFNELTLVLQDYIDEEIDFEEEPPDEFCDPIMGSLMEDPVELPRSGAILCRNTIARQLLVTPIDPFNRQPLSLDEVIPRQDLKEKIKEWKREQREKYSKTSAERPQAELEDAPMD</sequence>
<evidence type="ECO:0000259" key="14">
    <source>
        <dbReference type="PROSITE" id="PS51698"/>
    </source>
</evidence>
<evidence type="ECO:0000256" key="1">
    <source>
        <dbReference type="ARBA" id="ARBA00000900"/>
    </source>
</evidence>
<keyword evidence="16" id="KW-1185">Reference proteome</keyword>
<evidence type="ECO:0000313" key="16">
    <source>
        <dbReference type="Proteomes" id="UP000001307"/>
    </source>
</evidence>
<dbReference type="Pfam" id="PF10408">
    <property type="entry name" value="Ufd2P_core"/>
    <property type="match status" value="1"/>
</dbReference>
<keyword evidence="12" id="KW-0175">Coiled coil</keyword>
<dbReference type="Gene3D" id="3.30.40.10">
    <property type="entry name" value="Zinc/RING finger domain, C3HC4 (zinc finger)"/>
    <property type="match status" value="1"/>
</dbReference>
<dbReference type="AlphaFoldDB" id="E4X8S2"/>
<dbReference type="FunCoup" id="E4X8S2">
    <property type="interactions" value="136"/>
</dbReference>
<dbReference type="PANTHER" id="PTHR13931">
    <property type="entry name" value="UBIQUITINATION FACTOR E4"/>
    <property type="match status" value="1"/>
</dbReference>
<keyword evidence="6" id="KW-0963">Cytoplasm</keyword>
<dbReference type="SUPFAM" id="SSF57850">
    <property type="entry name" value="RING/U-box"/>
    <property type="match status" value="1"/>
</dbReference>
<dbReference type="FunFam" id="3.30.40.10:FF:000055">
    <property type="entry name" value="Ubiquitin conjugation factor e4 a"/>
    <property type="match status" value="1"/>
</dbReference>
<accession>E4X8S2</accession>
<dbReference type="SMART" id="SM00504">
    <property type="entry name" value="Ubox"/>
    <property type="match status" value="1"/>
</dbReference>
<evidence type="ECO:0000256" key="8">
    <source>
        <dbReference type="ARBA" id="ARBA00022786"/>
    </source>
</evidence>
<comment type="function">
    <text evidence="10">Ubiquitin-protein ligase that probably functions as an E3 ligase in conjunction with specific E1 and E2 ligases. May also function as an E4 ligase mediating the assembly of polyubiquitin chains on substrates ubiquitinated by another E3 ubiquitin ligase. Mediates 'Lys-48'-linked polyubiquitination of substrates.</text>
</comment>
<dbReference type="GO" id="GO:0000151">
    <property type="term" value="C:ubiquitin ligase complex"/>
    <property type="evidence" value="ECO:0007669"/>
    <property type="project" value="InterPro"/>
</dbReference>
<comment type="subcellular location">
    <subcellularLocation>
        <location evidence="2">Cytoplasm</location>
    </subcellularLocation>
</comment>
<dbReference type="EC" id="2.3.2.27" evidence="5"/>
<evidence type="ECO:0000256" key="12">
    <source>
        <dbReference type="SAM" id="Coils"/>
    </source>
</evidence>
<evidence type="ECO:0000256" key="3">
    <source>
        <dbReference type="ARBA" id="ARBA00004906"/>
    </source>
</evidence>
<dbReference type="Pfam" id="PF04564">
    <property type="entry name" value="U-box"/>
    <property type="match status" value="1"/>
</dbReference>
<protein>
    <recommendedName>
        <fullName evidence="11">Ubiquitin conjugation factor E4 A</fullName>
        <ecNumber evidence="5">2.3.2.27</ecNumber>
    </recommendedName>
</protein>
<evidence type="ECO:0000256" key="6">
    <source>
        <dbReference type="ARBA" id="ARBA00022490"/>
    </source>
</evidence>
<keyword evidence="9" id="KW-0007">Acetylation</keyword>
<evidence type="ECO:0000256" key="11">
    <source>
        <dbReference type="ARBA" id="ARBA00040077"/>
    </source>
</evidence>
<dbReference type="GO" id="GO:0034450">
    <property type="term" value="F:ubiquitin-ubiquitin ligase activity"/>
    <property type="evidence" value="ECO:0007669"/>
    <property type="project" value="InterPro"/>
</dbReference>
<comment type="similarity">
    <text evidence="4">Belongs to the ubiquitin conjugation factor E4 family.</text>
</comment>
<organism evidence="15">
    <name type="scientific">Oikopleura dioica</name>
    <name type="common">Tunicate</name>
    <dbReference type="NCBI Taxonomy" id="34765"/>
    <lineage>
        <taxon>Eukaryota</taxon>
        <taxon>Metazoa</taxon>
        <taxon>Chordata</taxon>
        <taxon>Tunicata</taxon>
        <taxon>Appendicularia</taxon>
        <taxon>Copelata</taxon>
        <taxon>Oikopleuridae</taxon>
        <taxon>Oikopleura</taxon>
    </lineage>
</organism>
<dbReference type="GO" id="GO:0005634">
    <property type="term" value="C:nucleus"/>
    <property type="evidence" value="ECO:0007669"/>
    <property type="project" value="TreeGrafter"/>
</dbReference>
<dbReference type="PANTHER" id="PTHR13931:SF16">
    <property type="entry name" value="UBIQUITIN CONJUGATION FACTOR E4 A"/>
    <property type="match status" value="1"/>
</dbReference>
<dbReference type="InterPro" id="IPR013083">
    <property type="entry name" value="Znf_RING/FYVE/PHD"/>
</dbReference>
<gene>
    <name evidence="15" type="ORF">GSOID_T00004163001</name>
</gene>
<dbReference type="EMBL" id="FN653029">
    <property type="protein sequence ID" value="CBY08153.1"/>
    <property type="molecule type" value="Genomic_DNA"/>
</dbReference>
<evidence type="ECO:0000313" key="15">
    <source>
        <dbReference type="EMBL" id="CBY08153.1"/>
    </source>
</evidence>
<keyword evidence="7" id="KW-0808">Transferase</keyword>
<feature type="compositionally biased region" description="Basic and acidic residues" evidence="13">
    <location>
        <begin position="925"/>
        <end position="942"/>
    </location>
</feature>
<comment type="catalytic activity">
    <reaction evidence="1">
        <text>S-ubiquitinyl-[E2 ubiquitin-conjugating enzyme]-L-cysteine + [acceptor protein]-L-lysine = [E2 ubiquitin-conjugating enzyme]-L-cysteine + N(6)-ubiquitinyl-[acceptor protein]-L-lysine.</text>
        <dbReference type="EC" id="2.3.2.27"/>
    </reaction>
</comment>
<feature type="coiled-coil region" evidence="12">
    <location>
        <begin position="417"/>
        <end position="444"/>
    </location>
</feature>
<feature type="domain" description="U-box" evidence="14">
    <location>
        <begin position="857"/>
        <end position="931"/>
    </location>
</feature>
<dbReference type="InterPro" id="IPR019474">
    <property type="entry name" value="Ub_conjug_fac_E4_core"/>
</dbReference>
<evidence type="ECO:0000256" key="13">
    <source>
        <dbReference type="SAM" id="MobiDB-lite"/>
    </source>
</evidence>
<dbReference type="GO" id="GO:0036503">
    <property type="term" value="P:ERAD pathway"/>
    <property type="evidence" value="ECO:0007669"/>
    <property type="project" value="InterPro"/>
</dbReference>
<feature type="region of interest" description="Disordered" evidence="13">
    <location>
        <begin position="925"/>
        <end position="950"/>
    </location>
</feature>
<dbReference type="UniPathway" id="UPA00143"/>
<dbReference type="InterPro" id="IPR003613">
    <property type="entry name" value="Ubox_domain"/>
</dbReference>
<evidence type="ECO:0000256" key="4">
    <source>
        <dbReference type="ARBA" id="ARBA00007434"/>
    </source>
</evidence>
<dbReference type="OrthoDB" id="20295at2759"/>
<name>E4X8S2_OIKDI</name>
<evidence type="ECO:0000256" key="2">
    <source>
        <dbReference type="ARBA" id="ARBA00004496"/>
    </source>
</evidence>
<dbReference type="GO" id="GO:0006511">
    <property type="term" value="P:ubiquitin-dependent protein catabolic process"/>
    <property type="evidence" value="ECO:0007669"/>
    <property type="project" value="InterPro"/>
</dbReference>
<reference evidence="15" key="1">
    <citation type="journal article" date="2010" name="Science">
        <title>Plasticity of animal genome architecture unmasked by rapid evolution of a pelagic tunicate.</title>
        <authorList>
            <person name="Denoeud F."/>
            <person name="Henriet S."/>
            <person name="Mungpakdee S."/>
            <person name="Aury J.M."/>
            <person name="Da Silva C."/>
            <person name="Brinkmann H."/>
            <person name="Mikhaleva J."/>
            <person name="Olsen L.C."/>
            <person name="Jubin C."/>
            <person name="Canestro C."/>
            <person name="Bouquet J.M."/>
            <person name="Danks G."/>
            <person name="Poulain J."/>
            <person name="Campsteijn C."/>
            <person name="Adamski M."/>
            <person name="Cross I."/>
            <person name="Yadetie F."/>
            <person name="Muffato M."/>
            <person name="Louis A."/>
            <person name="Butcher S."/>
            <person name="Tsagkogeorga G."/>
            <person name="Konrad A."/>
            <person name="Singh S."/>
            <person name="Jensen M.F."/>
            <person name="Cong E.H."/>
            <person name="Eikeseth-Otteraa H."/>
            <person name="Noel B."/>
            <person name="Anthouard V."/>
            <person name="Porcel B.M."/>
            <person name="Kachouri-Lafond R."/>
            <person name="Nishino A."/>
            <person name="Ugolini M."/>
            <person name="Chourrout P."/>
            <person name="Nishida H."/>
            <person name="Aasland R."/>
            <person name="Huzurbazar S."/>
            <person name="Westhof E."/>
            <person name="Delsuc F."/>
            <person name="Lehrach H."/>
            <person name="Reinhardt R."/>
            <person name="Weissenbach J."/>
            <person name="Roy S.W."/>
            <person name="Artiguenave F."/>
            <person name="Postlethwait J.H."/>
            <person name="Manak J.R."/>
            <person name="Thompson E.M."/>
            <person name="Jaillon O."/>
            <person name="Du Pasquier L."/>
            <person name="Boudinot P."/>
            <person name="Liberles D.A."/>
            <person name="Volff J.N."/>
            <person name="Philippe H."/>
            <person name="Lenhard B."/>
            <person name="Roest Crollius H."/>
            <person name="Wincker P."/>
            <person name="Chourrout D."/>
        </authorList>
    </citation>
    <scope>NUCLEOTIDE SEQUENCE [LARGE SCALE GENOMIC DNA]</scope>
</reference>
<dbReference type="Proteomes" id="UP000001307">
    <property type="component" value="Unassembled WGS sequence"/>
</dbReference>
<keyword evidence="8" id="KW-0833">Ubl conjugation pathway</keyword>
<evidence type="ECO:0000256" key="10">
    <source>
        <dbReference type="ARBA" id="ARBA00037624"/>
    </source>
</evidence>
<evidence type="ECO:0000256" key="7">
    <source>
        <dbReference type="ARBA" id="ARBA00022679"/>
    </source>
</evidence>
<comment type="pathway">
    <text evidence="3">Protein modification; protein ubiquitination.</text>
</comment>